<dbReference type="Proteomes" id="UP000236752">
    <property type="component" value="Unassembled WGS sequence"/>
</dbReference>
<proteinExistence type="predicted"/>
<protein>
    <submittedName>
        <fullName evidence="2">Cobalt transporter subunit CbtA</fullName>
    </submittedName>
</protein>
<sequence>MNIKTLTGALIGGCATGIVAGALHFGFLQDIILQAELYESRDLIHFGQVEAHDHGDAADGHSHSHGDAGEGSDFNRNLLTMLFAGLIYAGYGLILAAIFQFVRARGHDVTAMQGVLWGLAGFAVVQMAPSMGLAPNLPGTIAEDINMRQYWWFGTMAATAIGLGLMFLRPSVLTIAVGFVLIALPHVIGAPVLDEFYGVAPPELSATFATRVIGVAFFSWALLGALVARLTDPNT</sequence>
<dbReference type="NCBIfam" id="TIGR02458">
    <property type="entry name" value="CbtA"/>
    <property type="match status" value="1"/>
</dbReference>
<feature type="transmembrane region" description="Helical" evidence="1">
    <location>
        <begin position="175"/>
        <end position="193"/>
    </location>
</feature>
<evidence type="ECO:0000313" key="2">
    <source>
        <dbReference type="EMBL" id="SEG42357.1"/>
    </source>
</evidence>
<dbReference type="RefSeq" id="WP_103911093.1">
    <property type="nucleotide sequence ID" value="NZ_FNUZ01000004.1"/>
</dbReference>
<feature type="transmembrane region" description="Helical" evidence="1">
    <location>
        <begin position="149"/>
        <end position="168"/>
    </location>
</feature>
<evidence type="ECO:0000313" key="3">
    <source>
        <dbReference type="Proteomes" id="UP000236752"/>
    </source>
</evidence>
<dbReference type="Pfam" id="PF09490">
    <property type="entry name" value="CbtA"/>
    <property type="match status" value="1"/>
</dbReference>
<feature type="transmembrane region" description="Helical" evidence="1">
    <location>
        <begin position="208"/>
        <end position="228"/>
    </location>
</feature>
<dbReference type="InterPro" id="IPR012666">
    <property type="entry name" value="CbtA_put"/>
</dbReference>
<feature type="transmembrane region" description="Helical" evidence="1">
    <location>
        <begin position="7"/>
        <end position="27"/>
    </location>
</feature>
<feature type="transmembrane region" description="Helical" evidence="1">
    <location>
        <begin position="114"/>
        <end position="137"/>
    </location>
</feature>
<organism evidence="2 3">
    <name type="scientific">Thalassococcus halodurans</name>
    <dbReference type="NCBI Taxonomy" id="373675"/>
    <lineage>
        <taxon>Bacteria</taxon>
        <taxon>Pseudomonadati</taxon>
        <taxon>Pseudomonadota</taxon>
        <taxon>Alphaproteobacteria</taxon>
        <taxon>Rhodobacterales</taxon>
        <taxon>Roseobacteraceae</taxon>
        <taxon>Thalassococcus</taxon>
    </lineage>
</organism>
<keyword evidence="1" id="KW-0812">Transmembrane</keyword>
<dbReference type="AlphaFoldDB" id="A0A1H6A310"/>
<evidence type="ECO:0000256" key="1">
    <source>
        <dbReference type="SAM" id="Phobius"/>
    </source>
</evidence>
<keyword evidence="1" id="KW-0472">Membrane</keyword>
<keyword evidence="1" id="KW-1133">Transmembrane helix</keyword>
<feature type="transmembrane region" description="Helical" evidence="1">
    <location>
        <begin position="78"/>
        <end position="102"/>
    </location>
</feature>
<gene>
    <name evidence="2" type="ORF">SAMN04488045_2771</name>
</gene>
<keyword evidence="3" id="KW-1185">Reference proteome</keyword>
<reference evidence="2 3" key="1">
    <citation type="submission" date="2016-10" db="EMBL/GenBank/DDBJ databases">
        <authorList>
            <person name="de Groot N.N."/>
        </authorList>
    </citation>
    <scope>NUCLEOTIDE SEQUENCE [LARGE SCALE GENOMIC DNA]</scope>
    <source>
        <strain evidence="2 3">DSM 26915</strain>
    </source>
</reference>
<accession>A0A1H6A310</accession>
<name>A0A1H6A310_9RHOB</name>
<dbReference type="OrthoDB" id="9813640at2"/>
<dbReference type="EMBL" id="FNUZ01000004">
    <property type="protein sequence ID" value="SEG42357.1"/>
    <property type="molecule type" value="Genomic_DNA"/>
</dbReference>